<sequence>MHLHNVHIKNIKQANEDDRLAIFVGAGISKSSDTDYLSLPSWSDLITELKSDLAITEELDYLKLAQLYYLEFGEQTYNQTLKKYFPEDITPSSLHRTILKVSPRVIITTNWDSIIENAIEQEGYLYDTICTDKDLVSSTSPNKFIKIHGDFKNHNIVFKEDDYLNYSRNFPLIENNIKSIFSTHTVLFLGYSYNDINLKHIMKWMQSHSSSAPPMYLVNFKTDKPQESYLRNHGITTLVLDSESYSIDEIQHLEKRSALTQSFLTYIMQDDRAVDPNDEQEVISFIYERIQHLKQLSSITHNQIRGAITNCGFRYDDDGLSILELFKTQGVLTTDNCNTTRLLHEKFLEILSRIDLFCEDEKEKFYRKNSRLTDVLSILALANIKGVILPNDNDSGKIMYFVNEKIGSAQNLEQQDRKHISFSEYECKSNDFIKFLSSESYERYKFGEDELAFKKNSELILACKRHKIYSMLLIALFNKNSILWRLKYSFYKENRKEFEKETEVELQDEFFKFPKSEIKKNQVLYDFLALHSVHQKANECTKKILELTKTVESIKAGGMSFNNNADEPTSTHINLLMFALKNHIMIDQHAPYKAVMRDFVKISVLRQSLKEIVKLNQYEFYSAIQFYSSKELQSELRVFSKNEGSNQLRLNASDECSEWIVSTILPNLTDRLIKDRSLSDGHETKFANSVRLLAFLDLSDTHISKVMSEFSRLITSSSTTIGIYEAINEFLAHQYSLFKREIETDVLINILNTVIDKITSQTAHGWDQHAILNGSIGNLYGYIGVVKGEYTDKDRVRRLVSELETYKPEDQRKFSRSLLYSIFNISNANVRNIIKKFIEGVISQPKTKGIDDWEFEFWSVAVDFKDFETETVKKLDEYLEQFRDGKSFSSQLYSLKRLTQHLISKKGIDELESLNKELGDLIERYKRWPNRSSI</sequence>
<keyword evidence="2" id="KW-1185">Reference proteome</keyword>
<organism evidence="1 2">
    <name type="scientific">Shewanella phaeophyticola</name>
    <dbReference type="NCBI Taxonomy" id="2978345"/>
    <lineage>
        <taxon>Bacteria</taxon>
        <taxon>Pseudomonadati</taxon>
        <taxon>Pseudomonadota</taxon>
        <taxon>Gammaproteobacteria</taxon>
        <taxon>Alteromonadales</taxon>
        <taxon>Shewanellaceae</taxon>
        <taxon>Shewanella</taxon>
    </lineage>
</organism>
<accession>A0ABT2P0E7</accession>
<name>A0ABT2P0E7_9GAMM</name>
<dbReference type="Proteomes" id="UP001431192">
    <property type="component" value="Unassembled WGS sequence"/>
</dbReference>
<dbReference type="EMBL" id="JAODOQ010000001">
    <property type="protein sequence ID" value="MCT8985927.1"/>
    <property type="molecule type" value="Genomic_DNA"/>
</dbReference>
<dbReference type="InterPro" id="IPR029035">
    <property type="entry name" value="DHS-like_NAD/FAD-binding_dom"/>
</dbReference>
<gene>
    <name evidence="1" type="ORF">N4T56_04720</name>
</gene>
<protein>
    <submittedName>
        <fullName evidence="1">SIR2 family protein</fullName>
    </submittedName>
</protein>
<reference evidence="1" key="1">
    <citation type="submission" date="2022-09" db="EMBL/GenBank/DDBJ databases">
        <title>Shewanella sp. KJ10-1 sp.nov, isolated from marine algae.</title>
        <authorList>
            <person name="Butt M."/>
            <person name="Lee J.K."/>
            <person name="Kim J.M."/>
            <person name="Choi D.G."/>
        </authorList>
    </citation>
    <scope>NUCLEOTIDE SEQUENCE</scope>
    <source>
        <strain evidence="1">KJ10-1</strain>
    </source>
</reference>
<dbReference type="RefSeq" id="WP_261732401.1">
    <property type="nucleotide sequence ID" value="NZ_JAODOQ010000001.1"/>
</dbReference>
<evidence type="ECO:0000313" key="1">
    <source>
        <dbReference type="EMBL" id="MCT8985927.1"/>
    </source>
</evidence>
<dbReference type="Pfam" id="PF13289">
    <property type="entry name" value="SIR2_2"/>
    <property type="match status" value="1"/>
</dbReference>
<evidence type="ECO:0000313" key="2">
    <source>
        <dbReference type="Proteomes" id="UP001431192"/>
    </source>
</evidence>
<dbReference type="SUPFAM" id="SSF52467">
    <property type="entry name" value="DHS-like NAD/FAD-binding domain"/>
    <property type="match status" value="1"/>
</dbReference>
<comment type="caution">
    <text evidence="1">The sequence shown here is derived from an EMBL/GenBank/DDBJ whole genome shotgun (WGS) entry which is preliminary data.</text>
</comment>
<proteinExistence type="predicted"/>
<dbReference type="Gene3D" id="3.40.50.1220">
    <property type="entry name" value="TPP-binding domain"/>
    <property type="match status" value="1"/>
</dbReference>